<gene>
    <name evidence="1" type="ORF">SAMN04488071_1771</name>
</gene>
<sequence length="84" mass="8837">MSALGRKLPAAIPYYIVCHPELGSGSIAQAFPWCGCIRHCVDAVCEAGGTPTKFSMTEGLPLFLARVGQHHVDGVFGKAGAAFF</sequence>
<evidence type="ECO:0000313" key="2">
    <source>
        <dbReference type="Proteomes" id="UP000183685"/>
    </source>
</evidence>
<dbReference type="Proteomes" id="UP000183685">
    <property type="component" value="Unassembled WGS sequence"/>
</dbReference>
<organism evidence="1 2">
    <name type="scientific">Kordiimonas lacus</name>
    <dbReference type="NCBI Taxonomy" id="637679"/>
    <lineage>
        <taxon>Bacteria</taxon>
        <taxon>Pseudomonadati</taxon>
        <taxon>Pseudomonadota</taxon>
        <taxon>Alphaproteobacteria</taxon>
        <taxon>Kordiimonadales</taxon>
        <taxon>Kordiimonadaceae</taxon>
        <taxon>Kordiimonas</taxon>
    </lineage>
</organism>
<keyword evidence="2" id="KW-1185">Reference proteome</keyword>
<name>A0A1G6YWS0_9PROT</name>
<proteinExistence type="predicted"/>
<protein>
    <submittedName>
        <fullName evidence="1">Uncharacterized protein</fullName>
    </submittedName>
</protein>
<accession>A0A1G6YWS0</accession>
<dbReference type="AlphaFoldDB" id="A0A1G6YWS0"/>
<reference evidence="1 2" key="1">
    <citation type="submission" date="2016-10" db="EMBL/GenBank/DDBJ databases">
        <authorList>
            <person name="de Groot N.N."/>
        </authorList>
    </citation>
    <scope>NUCLEOTIDE SEQUENCE [LARGE SCALE GENOMIC DNA]</scope>
    <source>
        <strain evidence="1 2">CGMCC 1.9109</strain>
    </source>
</reference>
<evidence type="ECO:0000313" key="1">
    <source>
        <dbReference type="EMBL" id="SDD94722.1"/>
    </source>
</evidence>
<dbReference type="EMBL" id="FNAK01000003">
    <property type="protein sequence ID" value="SDD94722.1"/>
    <property type="molecule type" value="Genomic_DNA"/>
</dbReference>